<comment type="caution">
    <text evidence="1">The sequence shown here is derived from an EMBL/GenBank/DDBJ whole genome shotgun (WGS) entry which is preliminary data.</text>
</comment>
<accession>A0A495E8U8</accession>
<evidence type="ECO:0000313" key="2">
    <source>
        <dbReference type="Proteomes" id="UP000269412"/>
    </source>
</evidence>
<proteinExistence type="predicted"/>
<dbReference type="RefSeq" id="WP_121067378.1">
    <property type="nucleotide sequence ID" value="NZ_RBIQ01000008.1"/>
</dbReference>
<dbReference type="EMBL" id="RBIQ01000008">
    <property type="protein sequence ID" value="RKR13365.1"/>
    <property type="molecule type" value="Genomic_DNA"/>
</dbReference>
<sequence length="217" mass="25410">MSAYKDNSKKSDAWRFPHTLQTISIFSFIKKIEKDFFAEVTVQNFGYIEDSFSISLQLDCNLSLIEILNHANLGTWGDFKNIKDLNPLCKALEILEHENNCKIAISEFSLFLKDTSIIINKTNNLNISKELNTILREIASQYIYITNGFTKKPYEIYIPVLEENDFDMEMYIPEECGSKSYNEYWGIYFESEEEAVIYDVKENSYLPEELHLCMVEY</sequence>
<dbReference type="Proteomes" id="UP000269412">
    <property type="component" value="Unassembled WGS sequence"/>
</dbReference>
<dbReference type="AlphaFoldDB" id="A0A495E8U8"/>
<gene>
    <name evidence="1" type="ORF">CLV91_2083</name>
</gene>
<evidence type="ECO:0000313" key="1">
    <source>
        <dbReference type="EMBL" id="RKR13365.1"/>
    </source>
</evidence>
<dbReference type="OrthoDB" id="1418731at2"/>
<organism evidence="1 2">
    <name type="scientific">Maribacter vaceletii</name>
    <dbReference type="NCBI Taxonomy" id="1206816"/>
    <lineage>
        <taxon>Bacteria</taxon>
        <taxon>Pseudomonadati</taxon>
        <taxon>Bacteroidota</taxon>
        <taxon>Flavobacteriia</taxon>
        <taxon>Flavobacteriales</taxon>
        <taxon>Flavobacteriaceae</taxon>
        <taxon>Maribacter</taxon>
    </lineage>
</organism>
<name>A0A495E8U8_9FLAO</name>
<reference evidence="1 2" key="1">
    <citation type="submission" date="2018-10" db="EMBL/GenBank/DDBJ databases">
        <title>Genomic Encyclopedia of Archaeal and Bacterial Type Strains, Phase II (KMG-II): from individual species to whole genera.</title>
        <authorList>
            <person name="Goeker M."/>
        </authorList>
    </citation>
    <scope>NUCLEOTIDE SEQUENCE [LARGE SCALE GENOMIC DNA]</scope>
    <source>
        <strain evidence="1 2">DSM 25230</strain>
    </source>
</reference>
<protein>
    <submittedName>
        <fullName evidence="1">Uncharacterized protein</fullName>
    </submittedName>
</protein>
<keyword evidence="2" id="KW-1185">Reference proteome</keyword>